<reference evidence="2" key="1">
    <citation type="submission" date="2023-07" db="EMBL/GenBank/DDBJ databases">
        <authorList>
            <consortium name="CYATHOMIX"/>
        </authorList>
    </citation>
    <scope>NUCLEOTIDE SEQUENCE</scope>
    <source>
        <strain evidence="2">N/A</strain>
    </source>
</reference>
<dbReference type="AlphaFoldDB" id="A0AA36DKJ6"/>
<sequence length="126" mass="14047">MFKGFAVLTTMLIVARCEDGGSSAEALRESDAKNYHLMDFLQREVGKSDSYTYNPNLADGARAYLDCRDSENCLVVPPKMVRVSGIYRVNGSPQTVIGSVIEYWRNSQESSHNEESLQNKKAEVSC</sequence>
<keyword evidence="3" id="KW-1185">Reference proteome</keyword>
<name>A0AA36DKJ6_CYLNA</name>
<keyword evidence="1" id="KW-0732">Signal</keyword>
<dbReference type="EMBL" id="CATQJL010000001">
    <property type="protein sequence ID" value="CAJ0589421.1"/>
    <property type="molecule type" value="Genomic_DNA"/>
</dbReference>
<protein>
    <submittedName>
        <fullName evidence="2">Uncharacterized protein</fullName>
    </submittedName>
</protein>
<organism evidence="2 3">
    <name type="scientific">Cylicocyclus nassatus</name>
    <name type="common">Nematode worm</name>
    <dbReference type="NCBI Taxonomy" id="53992"/>
    <lineage>
        <taxon>Eukaryota</taxon>
        <taxon>Metazoa</taxon>
        <taxon>Ecdysozoa</taxon>
        <taxon>Nematoda</taxon>
        <taxon>Chromadorea</taxon>
        <taxon>Rhabditida</taxon>
        <taxon>Rhabditina</taxon>
        <taxon>Rhabditomorpha</taxon>
        <taxon>Strongyloidea</taxon>
        <taxon>Strongylidae</taxon>
        <taxon>Cylicocyclus</taxon>
    </lineage>
</organism>
<feature type="chain" id="PRO_5041288278" evidence="1">
    <location>
        <begin position="18"/>
        <end position="126"/>
    </location>
</feature>
<dbReference type="Proteomes" id="UP001176961">
    <property type="component" value="Unassembled WGS sequence"/>
</dbReference>
<comment type="caution">
    <text evidence="2">The sequence shown here is derived from an EMBL/GenBank/DDBJ whole genome shotgun (WGS) entry which is preliminary data.</text>
</comment>
<feature type="signal peptide" evidence="1">
    <location>
        <begin position="1"/>
        <end position="17"/>
    </location>
</feature>
<proteinExistence type="predicted"/>
<evidence type="ECO:0000256" key="1">
    <source>
        <dbReference type="SAM" id="SignalP"/>
    </source>
</evidence>
<gene>
    <name evidence="2" type="ORF">CYNAS_LOCUS1404</name>
</gene>
<evidence type="ECO:0000313" key="2">
    <source>
        <dbReference type="EMBL" id="CAJ0589421.1"/>
    </source>
</evidence>
<evidence type="ECO:0000313" key="3">
    <source>
        <dbReference type="Proteomes" id="UP001176961"/>
    </source>
</evidence>
<accession>A0AA36DKJ6</accession>